<dbReference type="AlphaFoldDB" id="A0AAU9CXQ0"/>
<keyword evidence="11" id="KW-1003">Cell membrane</keyword>
<dbReference type="NCBIfam" id="TIGR01131">
    <property type="entry name" value="ATP_synt_6_or_A"/>
    <property type="match status" value="1"/>
</dbReference>
<dbReference type="HAMAP" id="MF_01393">
    <property type="entry name" value="ATP_synth_a_bact"/>
    <property type="match status" value="1"/>
</dbReference>
<evidence type="ECO:0000256" key="6">
    <source>
        <dbReference type="ARBA" id="ARBA00022781"/>
    </source>
</evidence>
<evidence type="ECO:0000256" key="2">
    <source>
        <dbReference type="ARBA" id="ARBA00006810"/>
    </source>
</evidence>
<keyword evidence="5 11" id="KW-0812">Transmembrane</keyword>
<evidence type="ECO:0000256" key="1">
    <source>
        <dbReference type="ARBA" id="ARBA00004141"/>
    </source>
</evidence>
<feature type="transmembrane region" description="Helical" evidence="11">
    <location>
        <begin position="240"/>
        <end position="263"/>
    </location>
</feature>
<feature type="transmembrane region" description="Helical" evidence="11">
    <location>
        <begin position="210"/>
        <end position="228"/>
    </location>
</feature>
<feature type="transmembrane region" description="Helical" evidence="11">
    <location>
        <begin position="125"/>
        <end position="146"/>
    </location>
</feature>
<evidence type="ECO:0000256" key="12">
    <source>
        <dbReference type="RuleBase" id="RU000483"/>
    </source>
</evidence>
<comment type="subcellular location">
    <subcellularLocation>
        <location evidence="11 12">Cell membrane</location>
        <topology evidence="11 12">Multi-pass membrane protein</topology>
    </subcellularLocation>
    <subcellularLocation>
        <location evidence="1">Membrane</location>
        <topology evidence="1">Multi-pass membrane protein</topology>
    </subcellularLocation>
</comment>
<evidence type="ECO:0000313" key="13">
    <source>
        <dbReference type="EMBL" id="BDD08408.1"/>
    </source>
</evidence>
<dbReference type="InterPro" id="IPR035908">
    <property type="entry name" value="F0_ATP_A_sf"/>
</dbReference>
<comment type="similarity">
    <text evidence="2 11 12">Belongs to the ATPase A chain family.</text>
</comment>
<dbReference type="CDD" id="cd00310">
    <property type="entry name" value="ATP-synt_Fo_a_6"/>
    <property type="match status" value="1"/>
</dbReference>
<dbReference type="InterPro" id="IPR000568">
    <property type="entry name" value="ATP_synth_F0_asu"/>
</dbReference>
<keyword evidence="4 11" id="KW-0138">CF(0)</keyword>
<keyword evidence="10 11" id="KW-0066">ATP synthesis</keyword>
<dbReference type="GO" id="GO:0046933">
    <property type="term" value="F:proton-transporting ATP synthase activity, rotational mechanism"/>
    <property type="evidence" value="ECO:0007669"/>
    <property type="project" value="UniProtKB-UniRule"/>
</dbReference>
<evidence type="ECO:0000313" key="14">
    <source>
        <dbReference type="Proteomes" id="UP001348817"/>
    </source>
</evidence>
<name>A0AAU9CXQ0_9BACT</name>
<dbReference type="KEGG" id="fax:FUAX_08400"/>
<dbReference type="Proteomes" id="UP001348817">
    <property type="component" value="Chromosome"/>
</dbReference>
<keyword evidence="9 11" id="KW-0472">Membrane</keyword>
<accession>A0AAU9CXQ0</accession>
<evidence type="ECO:0000256" key="3">
    <source>
        <dbReference type="ARBA" id="ARBA00022448"/>
    </source>
</evidence>
<dbReference type="PRINTS" id="PR00123">
    <property type="entry name" value="ATPASEA"/>
</dbReference>
<protein>
    <recommendedName>
        <fullName evidence="11 12">ATP synthase subunit a</fullName>
    </recommendedName>
    <alternativeName>
        <fullName evidence="11">ATP synthase F0 sector subunit a</fullName>
    </alternativeName>
    <alternativeName>
        <fullName evidence="11">F-ATPase subunit 6</fullName>
    </alternativeName>
</protein>
<comment type="function">
    <text evidence="11 12">Key component of the proton channel; it plays a direct role in the translocation of protons across the membrane.</text>
</comment>
<dbReference type="Gene3D" id="1.20.120.220">
    <property type="entry name" value="ATP synthase, F0 complex, subunit A"/>
    <property type="match status" value="1"/>
</dbReference>
<dbReference type="RefSeq" id="WP_338393670.1">
    <property type="nucleotide sequence ID" value="NZ_AP025314.1"/>
</dbReference>
<dbReference type="Pfam" id="PF00119">
    <property type="entry name" value="ATP-synt_A"/>
    <property type="match status" value="1"/>
</dbReference>
<proteinExistence type="inferred from homology"/>
<feature type="transmembrane region" description="Helical" evidence="11">
    <location>
        <begin position="184"/>
        <end position="204"/>
    </location>
</feature>
<reference evidence="13 14" key="1">
    <citation type="submission" date="2021-12" db="EMBL/GenBank/DDBJ databases">
        <title>Genome sequencing of bacteria with rrn-lacking chromosome and rrn-plasmid.</title>
        <authorList>
            <person name="Anda M."/>
            <person name="Iwasaki W."/>
        </authorList>
    </citation>
    <scope>NUCLEOTIDE SEQUENCE [LARGE SCALE GENOMIC DNA]</scope>
    <source>
        <strain evidence="13 14">DSM 100852</strain>
    </source>
</reference>
<dbReference type="GO" id="GO:0005886">
    <property type="term" value="C:plasma membrane"/>
    <property type="evidence" value="ECO:0007669"/>
    <property type="project" value="UniProtKB-SubCell"/>
</dbReference>
<evidence type="ECO:0000256" key="8">
    <source>
        <dbReference type="ARBA" id="ARBA00023065"/>
    </source>
</evidence>
<sequence length="341" mass="37794">MKLMTTLKFSRRLRPLLLALVFFIGMTGRAFASGGGEGEKFNAGELALHHVMDAYEWHLFDGHYGSFYLPIVVYTDDQGLQVFSSSKFYQNHELVPYNGLELSGHGVVATDHGVKVWDFSITKNVASAIMSLIVLVLIFTAVASGYKKNAGKAPKGIQSFFEPLILFVRDDIARTMIGHHYERFVPYLLTMFFYILANNLMGLMPGAANVTGNIAVTLVLALFTFFVTNFSGNKHYWGHIFWTPGVPLPLRVIMIPIEVIGIFTKPFALMVRLFANITAGHIVILSIISLIFLFKSIYVSPASVALGVAMNFLELMVAFIQAYVFTLLSAIYIGGAVAEDH</sequence>
<dbReference type="InterPro" id="IPR045083">
    <property type="entry name" value="ATP_synth_F0_asu_bact/mt"/>
</dbReference>
<dbReference type="GO" id="GO:0045259">
    <property type="term" value="C:proton-transporting ATP synthase complex"/>
    <property type="evidence" value="ECO:0007669"/>
    <property type="project" value="UniProtKB-KW"/>
</dbReference>
<evidence type="ECO:0000256" key="11">
    <source>
        <dbReference type="HAMAP-Rule" id="MF_01393"/>
    </source>
</evidence>
<evidence type="ECO:0000256" key="7">
    <source>
        <dbReference type="ARBA" id="ARBA00022989"/>
    </source>
</evidence>
<dbReference type="SUPFAM" id="SSF81336">
    <property type="entry name" value="F1F0 ATP synthase subunit A"/>
    <property type="match status" value="1"/>
</dbReference>
<organism evidence="13 14">
    <name type="scientific">Fulvitalea axinellae</name>
    <dbReference type="NCBI Taxonomy" id="1182444"/>
    <lineage>
        <taxon>Bacteria</taxon>
        <taxon>Pseudomonadati</taxon>
        <taxon>Bacteroidota</taxon>
        <taxon>Cytophagia</taxon>
        <taxon>Cytophagales</taxon>
        <taxon>Persicobacteraceae</taxon>
        <taxon>Fulvitalea</taxon>
    </lineage>
</organism>
<keyword evidence="3 11" id="KW-0813">Transport</keyword>
<evidence type="ECO:0000256" key="10">
    <source>
        <dbReference type="ARBA" id="ARBA00023310"/>
    </source>
</evidence>
<keyword evidence="14" id="KW-1185">Reference proteome</keyword>
<keyword evidence="6 11" id="KW-0375">Hydrogen ion transport</keyword>
<feature type="transmembrane region" description="Helical" evidence="11">
    <location>
        <begin position="315"/>
        <end position="338"/>
    </location>
</feature>
<gene>
    <name evidence="11 13" type="primary">atpB</name>
    <name evidence="13" type="ORF">FUAX_08400</name>
</gene>
<keyword evidence="7 11" id="KW-1133">Transmembrane helix</keyword>
<dbReference type="PANTHER" id="PTHR11410:SF0">
    <property type="entry name" value="ATP SYNTHASE SUBUNIT A"/>
    <property type="match status" value="1"/>
</dbReference>
<feature type="transmembrane region" description="Helical" evidence="11">
    <location>
        <begin position="269"/>
        <end position="294"/>
    </location>
</feature>
<evidence type="ECO:0000256" key="4">
    <source>
        <dbReference type="ARBA" id="ARBA00022547"/>
    </source>
</evidence>
<dbReference type="EMBL" id="AP025314">
    <property type="protein sequence ID" value="BDD08408.1"/>
    <property type="molecule type" value="Genomic_DNA"/>
</dbReference>
<evidence type="ECO:0000256" key="5">
    <source>
        <dbReference type="ARBA" id="ARBA00022692"/>
    </source>
</evidence>
<keyword evidence="8 11" id="KW-0406">Ion transport</keyword>
<dbReference type="PANTHER" id="PTHR11410">
    <property type="entry name" value="ATP SYNTHASE SUBUNIT A"/>
    <property type="match status" value="1"/>
</dbReference>
<evidence type="ECO:0000256" key="9">
    <source>
        <dbReference type="ARBA" id="ARBA00023136"/>
    </source>
</evidence>